<reference evidence="2" key="1">
    <citation type="submission" date="2020-10" db="EMBL/GenBank/DDBJ databases">
        <title>Complete genome sequence of Bacillus velezensis NST6.</title>
        <authorList>
            <person name="Choi J."/>
        </authorList>
    </citation>
    <scope>NUCLEOTIDE SEQUENCE [LARGE SCALE GENOMIC DNA]</scope>
    <source>
        <strain evidence="2">NST6</strain>
    </source>
</reference>
<accession>A0A411A4V2</accession>
<dbReference type="InterPro" id="IPR002514">
    <property type="entry name" value="Transposase_8"/>
</dbReference>
<sequence>MLNEKKIKAIGLIAEGNLSMTEIAKEVGVSRNALYLWRKDKEYQQELDKEIQNFKLLAQQERNARAKNWFKKLEYIAMDDDQKTKDQIDALKTLLAYSEGTPTSKVEITETKANEVDKETIEDEIKMWKQSKEDK</sequence>
<name>A0A411A4V2_BACVE</name>
<proteinExistence type="predicted"/>
<dbReference type="EMBL" id="CP063687">
    <property type="protein sequence ID" value="QOY25504.1"/>
    <property type="molecule type" value="Genomic_DNA"/>
</dbReference>
<dbReference type="RefSeq" id="WP_014417460.1">
    <property type="nucleotide sequence ID" value="NZ_BDDG01000003.1"/>
</dbReference>
<evidence type="ECO:0000313" key="2">
    <source>
        <dbReference type="Proteomes" id="UP000587477"/>
    </source>
</evidence>
<dbReference type="AlphaFoldDB" id="A0A411A4V2"/>
<dbReference type="InterPro" id="IPR009057">
    <property type="entry name" value="Homeodomain-like_sf"/>
</dbReference>
<dbReference type="Pfam" id="PF01527">
    <property type="entry name" value="HTH_Tnp_1"/>
    <property type="match status" value="1"/>
</dbReference>
<gene>
    <name evidence="1" type="ORF">BACVE_000432</name>
</gene>
<protein>
    <submittedName>
        <fullName evidence="1">Uncharacterized protein</fullName>
    </submittedName>
</protein>
<dbReference type="SUPFAM" id="SSF46689">
    <property type="entry name" value="Homeodomain-like"/>
    <property type="match status" value="1"/>
</dbReference>
<organism evidence="1 2">
    <name type="scientific">Bacillus velezensis</name>
    <dbReference type="NCBI Taxonomy" id="492670"/>
    <lineage>
        <taxon>Bacteria</taxon>
        <taxon>Bacillati</taxon>
        <taxon>Bacillota</taxon>
        <taxon>Bacilli</taxon>
        <taxon>Bacillales</taxon>
        <taxon>Bacillaceae</taxon>
        <taxon>Bacillus</taxon>
        <taxon>Bacillus amyloliquefaciens group</taxon>
    </lineage>
</organism>
<evidence type="ECO:0000313" key="1">
    <source>
        <dbReference type="EMBL" id="QOY25504.1"/>
    </source>
</evidence>
<dbReference type="Gene3D" id="1.10.10.60">
    <property type="entry name" value="Homeodomain-like"/>
    <property type="match status" value="1"/>
</dbReference>
<dbReference type="Proteomes" id="UP000587477">
    <property type="component" value="Chromosome"/>
</dbReference>